<feature type="signal peptide" evidence="4">
    <location>
        <begin position="1"/>
        <end position="20"/>
    </location>
</feature>
<dbReference type="Gene3D" id="2.60.40.10">
    <property type="entry name" value="Immunoglobulins"/>
    <property type="match status" value="1"/>
</dbReference>
<dbReference type="Proteomes" id="UP001197770">
    <property type="component" value="Unassembled WGS sequence"/>
</dbReference>
<keyword evidence="4" id="KW-0732">Signal</keyword>
<dbReference type="PANTHER" id="PTHR33307:SF6">
    <property type="entry name" value="ALPHA-RHAMNOSIDASE (EUROFUNG)-RELATED"/>
    <property type="match status" value="1"/>
</dbReference>
<name>A0ABS8GSV4_9FLAO</name>
<dbReference type="InterPro" id="IPR013737">
    <property type="entry name" value="Bac_rhamnosid_N"/>
</dbReference>
<evidence type="ECO:0000256" key="4">
    <source>
        <dbReference type="SAM" id="SignalP"/>
    </source>
</evidence>
<feature type="chain" id="PRO_5047174010" description="alpha-L-rhamnosidase" evidence="4">
    <location>
        <begin position="21"/>
        <end position="1165"/>
    </location>
</feature>
<dbReference type="Pfam" id="PF05592">
    <property type="entry name" value="Bac_rhamnosid"/>
    <property type="match status" value="1"/>
</dbReference>
<gene>
    <name evidence="9" type="ORF">LLW17_10120</name>
</gene>
<comment type="caution">
    <text evidence="9">The sequence shown here is derived from an EMBL/GenBank/DDBJ whole genome shotgun (WGS) entry which is preliminary data.</text>
</comment>
<dbReference type="Pfam" id="PF17389">
    <property type="entry name" value="Bac_rhamnosid6H"/>
    <property type="match status" value="1"/>
</dbReference>
<dbReference type="PIRSF" id="PIRSF010631">
    <property type="entry name" value="A-rhamnsds"/>
    <property type="match status" value="1"/>
</dbReference>
<comment type="catalytic activity">
    <reaction evidence="1">
        <text>Hydrolysis of terminal non-reducing alpha-L-rhamnose residues in alpha-L-rhamnosides.</text>
        <dbReference type="EC" id="3.2.1.40"/>
    </reaction>
</comment>
<dbReference type="Gene3D" id="2.60.120.260">
    <property type="entry name" value="Galactose-binding domain-like"/>
    <property type="match status" value="2"/>
</dbReference>
<dbReference type="InterPro" id="IPR008902">
    <property type="entry name" value="Rhamnosid_concanavalin"/>
</dbReference>
<keyword evidence="3 9" id="KW-0378">Hydrolase</keyword>
<evidence type="ECO:0000259" key="5">
    <source>
        <dbReference type="Pfam" id="PF05592"/>
    </source>
</evidence>
<keyword evidence="10" id="KW-1185">Reference proteome</keyword>
<dbReference type="InterPro" id="IPR035396">
    <property type="entry name" value="Bac_rhamnosid6H"/>
</dbReference>
<dbReference type="InterPro" id="IPR035398">
    <property type="entry name" value="Bac_rhamnosid_C"/>
</dbReference>
<feature type="domain" description="Alpha-L-rhamnosidase six-hairpin glycosidase" evidence="7">
    <location>
        <begin position="696"/>
        <end position="1055"/>
    </location>
</feature>
<dbReference type="InterPro" id="IPR012341">
    <property type="entry name" value="6hp_glycosidase-like_sf"/>
</dbReference>
<dbReference type="Gene3D" id="2.60.420.10">
    <property type="entry name" value="Maltose phosphorylase, domain 3"/>
    <property type="match status" value="1"/>
</dbReference>
<dbReference type="Pfam" id="PF25788">
    <property type="entry name" value="Ig_Rha78A_N"/>
    <property type="match status" value="1"/>
</dbReference>
<evidence type="ECO:0000256" key="3">
    <source>
        <dbReference type="ARBA" id="ARBA00022801"/>
    </source>
</evidence>
<evidence type="ECO:0000259" key="7">
    <source>
        <dbReference type="Pfam" id="PF17389"/>
    </source>
</evidence>
<proteinExistence type="predicted"/>
<dbReference type="GO" id="GO:0016787">
    <property type="term" value="F:hydrolase activity"/>
    <property type="evidence" value="ECO:0007669"/>
    <property type="project" value="UniProtKB-KW"/>
</dbReference>
<evidence type="ECO:0000259" key="6">
    <source>
        <dbReference type="Pfam" id="PF08531"/>
    </source>
</evidence>
<dbReference type="InterPro" id="IPR016007">
    <property type="entry name" value="Alpha_rhamnosid"/>
</dbReference>
<sequence length="1165" mass="131508">MKTLLPLFFFNLFTLLAASAGSSVEITDLMVEYQSEALGIDIQKPRFSWKMYDPNHSRGQKQTAYRIQVWDEDGVAIWDSGKVNSEVSLNIVYAGKPLQPEKHYDWQVEVWDTTDASYTSKSWFETALLSSSIASWEGAKWIGAGDTMVFYPDYLPVFKLSYKIKTKSRAAFVYGADDPRLMNPYKNLYQIKSDPGESYIAIELDITPISKGKNAVLRVFRAGYHPDDNPEIPFKVFEIPQKLINKSNFLDAHALFLSSNLGITQIFIKSESSENKIADFTINPLGAGGDFIAFPVVGSIGFKVPKKTDASFSDLTISHFRSPSNPIFSESVNELNFRDTFSETPGLKLKNGTFSIKAGKEGFFNVAKPKGSAMPMLRTTFPTKKSTVKKARLYATARGVYDVYLNGKRVNEAYFNPGSSQYNKTHFYQTFDVTSLISSGENALGAILGEGWWSGAATFSGENWNFFGDRQSFLAKLVITYEDGSTETIVTKPDTWQYYDQGPLRYGSFFQGEVYNALEQQAIEGWSTPDFNPKDWKKAKEQKLSSQSGPVWENEDYALLSQLEDPVKKLTELQAIGVEEIRPGVFIYDMSQNMVGVPHINLPEMNPGKTIMLRYAEVKYPDLPEYKGMIGMLMLENIRAAMAQDIYITKGQNDLIAPRFTFHGFRYLEITGLDKPLPLEKVKATVLSSIDALDSYYETSNPKVNKLWENITWSTYGNFLSLPTDCPQRNERLGWSGDISVFAKTASYLSNMPQFLRKHMFAMRDVQDQNGRFPDVAPTGYGFGGLLWGSAGITVAWESYLQYHDLRLLEEHYDAMKNYIRFVQKNYIDPQSNLIVQNRAWSDLGDWLAPEQSKNDKSLLWEAYFLYDLSLMQKIAAVLDKEEDQQGFNQLYNERFNLFNAVYIDPGSKETIHSSFTGKEGTVINTQTSYVLPLSFNTVKESYKSDFIANFVKSIQNESLTDEGKTAPPFSLMTGFIGTAWVNDALSDAGHTDMAYTLLQQTSYPSWLYPVEQGATTIWERLNSYTKEDGFGGNNRMNSFNHYSFGAVGAWMYTHSLGIQRDEEHPGFQHFILQPKPDPTGQMTYAKGFYNSMYGKIESDWAHSDKGTKYAFTIPANTSATFKIKGNKDSVHFSDKTGVTYIGNTSGNEVYELGSGSYEVLVTDN</sequence>
<reference evidence="9 10" key="1">
    <citation type="submission" date="2021-11" db="EMBL/GenBank/DDBJ databases">
        <title>Seasonal and diel survey of microbial diversity of the Tyrrhenian coast.</title>
        <authorList>
            <person name="Gattoni G."/>
            <person name="Corral P."/>
        </authorList>
    </citation>
    <scope>NUCLEOTIDE SEQUENCE [LARGE SCALE GENOMIC DNA]</scope>
    <source>
        <strain evidence="9 10">Mr9</strain>
    </source>
</reference>
<feature type="domain" description="Alpha-L-rhamnosidase concanavalin-like" evidence="5">
    <location>
        <begin position="580"/>
        <end position="687"/>
    </location>
</feature>
<evidence type="ECO:0000256" key="2">
    <source>
        <dbReference type="ARBA" id="ARBA00012652"/>
    </source>
</evidence>
<dbReference type="PANTHER" id="PTHR33307">
    <property type="entry name" value="ALPHA-RHAMNOSIDASE (EUROFUNG)"/>
    <property type="match status" value="1"/>
</dbReference>
<organism evidence="9 10">
    <name type="scientific">Leeuwenhoekiella parthenopeia</name>
    <dbReference type="NCBI Taxonomy" id="2890320"/>
    <lineage>
        <taxon>Bacteria</taxon>
        <taxon>Pseudomonadati</taxon>
        <taxon>Bacteroidota</taxon>
        <taxon>Flavobacteriia</taxon>
        <taxon>Flavobacteriales</taxon>
        <taxon>Flavobacteriaceae</taxon>
        <taxon>Leeuwenhoekiella</taxon>
    </lineage>
</organism>
<dbReference type="InterPro" id="IPR013783">
    <property type="entry name" value="Ig-like_fold"/>
</dbReference>
<protein>
    <recommendedName>
        <fullName evidence="2">alpha-L-rhamnosidase</fullName>
        <ecNumber evidence="2">3.2.1.40</ecNumber>
    </recommendedName>
</protein>
<dbReference type="InterPro" id="IPR008928">
    <property type="entry name" value="6-hairpin_glycosidase_sf"/>
</dbReference>
<evidence type="ECO:0000256" key="1">
    <source>
        <dbReference type="ARBA" id="ARBA00001445"/>
    </source>
</evidence>
<evidence type="ECO:0000313" key="9">
    <source>
        <dbReference type="EMBL" id="MCC4213074.1"/>
    </source>
</evidence>
<evidence type="ECO:0000259" key="8">
    <source>
        <dbReference type="Pfam" id="PF17390"/>
    </source>
</evidence>
<dbReference type="Gene3D" id="1.50.10.10">
    <property type="match status" value="1"/>
</dbReference>
<dbReference type="EMBL" id="JAJGMW010000011">
    <property type="protein sequence ID" value="MCC4213074.1"/>
    <property type="molecule type" value="Genomic_DNA"/>
</dbReference>
<accession>A0ABS8GSV4</accession>
<dbReference type="RefSeq" id="WP_228230139.1">
    <property type="nucleotide sequence ID" value="NZ_JAJGMW010000011.1"/>
</dbReference>
<feature type="domain" description="Bacterial alpha-L-rhamnosidase N-terminal" evidence="6">
    <location>
        <begin position="387"/>
        <end position="546"/>
    </location>
</feature>
<dbReference type="Pfam" id="PF08531">
    <property type="entry name" value="Bac_rhamnosid_N"/>
    <property type="match status" value="1"/>
</dbReference>
<dbReference type="EC" id="3.2.1.40" evidence="2"/>
<evidence type="ECO:0000313" key="10">
    <source>
        <dbReference type="Proteomes" id="UP001197770"/>
    </source>
</evidence>
<dbReference type="SUPFAM" id="SSF48208">
    <property type="entry name" value="Six-hairpin glycosidases"/>
    <property type="match status" value="1"/>
</dbReference>
<dbReference type="Pfam" id="PF17390">
    <property type="entry name" value="Bac_rhamnosid_C"/>
    <property type="match status" value="1"/>
</dbReference>
<feature type="domain" description="Alpha-L-rhamnosidase C-terminal" evidence="8">
    <location>
        <begin position="1058"/>
        <end position="1130"/>
    </location>
</feature>